<sequence length="261" mass="28537">MSTQATSNSAPILIATPPNEASAREAEVGLLPALPKRRKLPFKDYLPDSGPRQWNNGVNKVGEIPPELDRNLPEARFESQQRSLKRTATEGHDAQRQHIGVLGCLSKPISPGALGSGEDTPQKDVVTLTVSSEGFPASPDTNVASGVGPASAIESQSSVGRSPTEIVRSTDDSGNQVEDYSYRGQQRQDVRGLLNLLKNDDTLWRVLKKRDSYILEQYEIDRAKAGDSQNLAMFYLKRLQDMRATVLCDYIATNSSTSISH</sequence>
<feature type="region of interest" description="Disordered" evidence="1">
    <location>
        <begin position="132"/>
        <end position="183"/>
    </location>
</feature>
<proteinExistence type="predicted"/>
<accession>A0A0A1TJN6</accession>
<dbReference type="AlphaFoldDB" id="A0A0A1TJN6"/>
<gene>
    <name evidence="2" type="ORF">VHEMI06671</name>
</gene>
<organism evidence="2 3">
    <name type="scientific">[Torrubiella] hemipterigena</name>
    <dbReference type="NCBI Taxonomy" id="1531966"/>
    <lineage>
        <taxon>Eukaryota</taxon>
        <taxon>Fungi</taxon>
        <taxon>Dikarya</taxon>
        <taxon>Ascomycota</taxon>
        <taxon>Pezizomycotina</taxon>
        <taxon>Sordariomycetes</taxon>
        <taxon>Hypocreomycetidae</taxon>
        <taxon>Hypocreales</taxon>
        <taxon>Clavicipitaceae</taxon>
        <taxon>Clavicipitaceae incertae sedis</taxon>
        <taxon>'Torrubiella' clade</taxon>
    </lineage>
</organism>
<protein>
    <submittedName>
        <fullName evidence="2">Uncharacterized protein</fullName>
    </submittedName>
</protein>
<evidence type="ECO:0000313" key="3">
    <source>
        <dbReference type="Proteomes" id="UP000039046"/>
    </source>
</evidence>
<feature type="compositionally biased region" description="Basic and acidic residues" evidence="1">
    <location>
        <begin position="67"/>
        <end position="79"/>
    </location>
</feature>
<evidence type="ECO:0000256" key="1">
    <source>
        <dbReference type="SAM" id="MobiDB-lite"/>
    </source>
</evidence>
<dbReference type="HOGENOM" id="CLU_1066284_0_0_1"/>
<name>A0A0A1TJN6_9HYPO</name>
<feature type="compositionally biased region" description="Polar residues" evidence="1">
    <location>
        <begin position="172"/>
        <end position="183"/>
    </location>
</feature>
<evidence type="ECO:0000313" key="2">
    <source>
        <dbReference type="EMBL" id="CEJ90920.1"/>
    </source>
</evidence>
<reference evidence="2 3" key="1">
    <citation type="journal article" date="2015" name="Genome Announc.">
        <title>Draft Genome Sequence and Gene Annotation of the Entomopathogenic Fungus Verticillium hemipterigenum.</title>
        <authorList>
            <person name="Horn F."/>
            <person name="Habel A."/>
            <person name="Scharf D.H."/>
            <person name="Dworschak J."/>
            <person name="Brakhage A.A."/>
            <person name="Guthke R."/>
            <person name="Hertweck C."/>
            <person name="Linde J."/>
        </authorList>
    </citation>
    <scope>NUCLEOTIDE SEQUENCE [LARGE SCALE GENOMIC DNA]</scope>
</reference>
<feature type="compositionally biased region" description="Basic and acidic residues" evidence="1">
    <location>
        <begin position="87"/>
        <end position="96"/>
    </location>
</feature>
<dbReference type="Proteomes" id="UP000039046">
    <property type="component" value="Unassembled WGS sequence"/>
</dbReference>
<feature type="region of interest" description="Disordered" evidence="1">
    <location>
        <begin position="42"/>
        <end position="97"/>
    </location>
</feature>
<keyword evidence="3" id="KW-1185">Reference proteome</keyword>
<dbReference type="EMBL" id="CDHN01000003">
    <property type="protein sequence ID" value="CEJ90920.1"/>
    <property type="molecule type" value="Genomic_DNA"/>
</dbReference>